<evidence type="ECO:0000259" key="4">
    <source>
        <dbReference type="Pfam" id="PF00135"/>
    </source>
</evidence>
<keyword evidence="6" id="KW-1185">Reference proteome</keyword>
<keyword evidence="2 3" id="KW-0378">Hydrolase</keyword>
<proteinExistence type="inferred from homology"/>
<evidence type="ECO:0000256" key="3">
    <source>
        <dbReference type="RuleBase" id="RU361235"/>
    </source>
</evidence>
<name>A0A0G2FPV9_PHACM</name>
<comment type="caution">
    <text evidence="5">The sequence shown here is derived from an EMBL/GenBank/DDBJ whole genome shotgun (WGS) entry which is preliminary data.</text>
</comment>
<dbReference type="InterPro" id="IPR002018">
    <property type="entry name" value="CarbesteraseB"/>
</dbReference>
<evidence type="ECO:0000313" key="6">
    <source>
        <dbReference type="Proteomes" id="UP000053317"/>
    </source>
</evidence>
<sequence>MEITAQYLPAWTRPLGAPKVTIAQGTLIGTNINDGTFPAYVEAFLGIPYALPPQGELRYARPVPVPASNQSIDASKYGPRCPGKQLLRVGDGPDHYSEDCLTVNVFRQRGSASDGAKLSVAVYMHGGAFNRGTAKMHNTASMVAWSAEPFVAISFNYRIGALGFLNSAVTAKENLLNVGLRDQVLLLQWVKENVAAFGGDPNNVAIIGLSAGAHSIGHHIMNINSKEQLFHKAVMESGGPTSRAVHPYDSELHKEQFHQLLSEVGCDEVSQNEVLQCLRSVPSEEIIAGSDTVFGKWNPSVRWAWQPVIDDDLISRRPLEGWNSGRWNKVPILTGFNHNEGTMYVPKKMSQSNEFNDFFATLLPQLSKEDLKQLTQLYPDPSTHNDSPYVETRNISVGLQYKRVEAAYGQYAYVCPVRQTALLGSASQNDPPIYLYHWAVNRTVEGGANHGDQMYYETMNPDVRNISPTQAELAGFFHAYVTSFIVSGNPNTVLGRFGQRPEWKAFDNSDGIAGTMVFGEGNDERAGGSGQGITAQFVNDQWAKEECDFWWKESGNWED</sequence>
<reference evidence="5 6" key="2">
    <citation type="submission" date="2015-05" db="EMBL/GenBank/DDBJ databases">
        <authorList>
            <person name="Morales-Cruz A."/>
            <person name="Amrine K.C."/>
            <person name="Cantu D."/>
        </authorList>
    </citation>
    <scope>NUCLEOTIDE SEQUENCE [LARGE SCALE GENOMIC DNA]</scope>
    <source>
        <strain evidence="5">UCRPC4</strain>
    </source>
</reference>
<dbReference type="ESTHER" id="9euro-a0a0g2fpv9">
    <property type="family name" value="Fungal_carboxylesterase_lipase"/>
</dbReference>
<gene>
    <name evidence="5" type="ORF">UCRPC4_g06883</name>
</gene>
<feature type="domain" description="Carboxylesterase type B" evidence="4">
    <location>
        <begin position="18"/>
        <end position="509"/>
    </location>
</feature>
<dbReference type="InterPro" id="IPR019826">
    <property type="entry name" value="Carboxylesterase_B_AS"/>
</dbReference>
<accession>A0A0G2FPV9</accession>
<dbReference type="SUPFAM" id="SSF53474">
    <property type="entry name" value="alpha/beta-Hydrolases"/>
    <property type="match status" value="1"/>
</dbReference>
<dbReference type="EC" id="3.1.1.-" evidence="3"/>
<evidence type="ECO:0000256" key="2">
    <source>
        <dbReference type="ARBA" id="ARBA00022801"/>
    </source>
</evidence>
<dbReference type="FunFam" id="3.40.50.1820:FF:000263">
    <property type="entry name" value="Carboxylic ester hydrolase"/>
    <property type="match status" value="1"/>
</dbReference>
<reference evidence="5 6" key="1">
    <citation type="submission" date="2015-05" db="EMBL/GenBank/DDBJ databases">
        <title>Distinctive expansion of gene families associated with plant cell wall degradation and secondary metabolism in the genomes of grapevine trunk pathogens.</title>
        <authorList>
            <person name="Lawrence D.P."/>
            <person name="Travadon R."/>
            <person name="Rolshausen P.E."/>
            <person name="Baumgartner K."/>
        </authorList>
    </citation>
    <scope>NUCLEOTIDE SEQUENCE [LARGE SCALE GENOMIC DNA]</scope>
    <source>
        <strain evidence="5">UCRPC4</strain>
    </source>
</reference>
<protein>
    <recommendedName>
        <fullName evidence="3">Carboxylic ester hydrolase</fullName>
        <ecNumber evidence="3">3.1.1.-</ecNumber>
    </recommendedName>
</protein>
<dbReference type="Proteomes" id="UP000053317">
    <property type="component" value="Unassembled WGS sequence"/>
</dbReference>
<dbReference type="Gene3D" id="3.40.50.1820">
    <property type="entry name" value="alpha/beta hydrolase"/>
    <property type="match status" value="1"/>
</dbReference>
<dbReference type="InterPro" id="IPR050309">
    <property type="entry name" value="Type-B_Carboxylest/Lipase"/>
</dbReference>
<dbReference type="EMBL" id="LCWF01000245">
    <property type="protein sequence ID" value="KKY13968.1"/>
    <property type="molecule type" value="Genomic_DNA"/>
</dbReference>
<comment type="similarity">
    <text evidence="1 3">Belongs to the type-B carboxylesterase/lipase family.</text>
</comment>
<dbReference type="GO" id="GO:0016787">
    <property type="term" value="F:hydrolase activity"/>
    <property type="evidence" value="ECO:0007669"/>
    <property type="project" value="UniProtKB-KW"/>
</dbReference>
<evidence type="ECO:0000256" key="1">
    <source>
        <dbReference type="ARBA" id="ARBA00005964"/>
    </source>
</evidence>
<dbReference type="InterPro" id="IPR019819">
    <property type="entry name" value="Carboxylesterase_B_CS"/>
</dbReference>
<dbReference type="PANTHER" id="PTHR11559">
    <property type="entry name" value="CARBOXYLESTERASE"/>
    <property type="match status" value="1"/>
</dbReference>
<dbReference type="PROSITE" id="PS00122">
    <property type="entry name" value="CARBOXYLESTERASE_B_1"/>
    <property type="match status" value="1"/>
</dbReference>
<dbReference type="InterPro" id="IPR029058">
    <property type="entry name" value="AB_hydrolase_fold"/>
</dbReference>
<dbReference type="AlphaFoldDB" id="A0A0G2FPV9"/>
<organism evidence="5 6">
    <name type="scientific">Phaeomoniella chlamydospora</name>
    <name type="common">Phaeoacremonium chlamydosporum</name>
    <dbReference type="NCBI Taxonomy" id="158046"/>
    <lineage>
        <taxon>Eukaryota</taxon>
        <taxon>Fungi</taxon>
        <taxon>Dikarya</taxon>
        <taxon>Ascomycota</taxon>
        <taxon>Pezizomycotina</taxon>
        <taxon>Eurotiomycetes</taxon>
        <taxon>Chaetothyriomycetidae</taxon>
        <taxon>Phaeomoniellales</taxon>
        <taxon>Phaeomoniellaceae</taxon>
        <taxon>Phaeomoniella</taxon>
    </lineage>
</organism>
<dbReference type="Pfam" id="PF00135">
    <property type="entry name" value="COesterase"/>
    <property type="match status" value="1"/>
</dbReference>
<evidence type="ECO:0000313" key="5">
    <source>
        <dbReference type="EMBL" id="KKY13968.1"/>
    </source>
</evidence>
<dbReference type="OrthoDB" id="408631at2759"/>
<dbReference type="PROSITE" id="PS00941">
    <property type="entry name" value="CARBOXYLESTERASE_B_2"/>
    <property type="match status" value="1"/>
</dbReference>